<dbReference type="EMBL" id="SBKO01000001">
    <property type="protein sequence ID" value="RXR21107.1"/>
    <property type="molecule type" value="Genomic_DNA"/>
</dbReference>
<evidence type="ECO:0008006" key="3">
    <source>
        <dbReference type="Google" id="ProtNLM"/>
    </source>
</evidence>
<proteinExistence type="predicted"/>
<keyword evidence="2" id="KW-1185">Reference proteome</keyword>
<organism evidence="1 2">
    <name type="scientific">Flavobacterium amnicola</name>
    <dbReference type="NCBI Taxonomy" id="2506422"/>
    <lineage>
        <taxon>Bacteria</taxon>
        <taxon>Pseudomonadati</taxon>
        <taxon>Bacteroidota</taxon>
        <taxon>Flavobacteriia</taxon>
        <taxon>Flavobacteriales</taxon>
        <taxon>Flavobacteriaceae</taxon>
        <taxon>Flavobacterium</taxon>
    </lineage>
</organism>
<reference evidence="2" key="1">
    <citation type="submission" date="2019-01" db="EMBL/GenBank/DDBJ databases">
        <title>Cytophagaceae bacterium strain CAR-16.</title>
        <authorList>
            <person name="Chen W.-M."/>
        </authorList>
    </citation>
    <scope>NUCLEOTIDE SEQUENCE [LARGE SCALE GENOMIC DNA]</scope>
    <source>
        <strain evidence="2">LLJ-11</strain>
    </source>
</reference>
<dbReference type="OrthoDB" id="893802at2"/>
<dbReference type="RefSeq" id="WP_129434655.1">
    <property type="nucleotide sequence ID" value="NZ_SBKO01000001.1"/>
</dbReference>
<sequence>MKKYLMLLIVAFSFSNCDLGGDDNPRFHLELLPVETATLPAEFKRDSIYELPIQFNRPTNCYIYDGFYYEKDRNERIIAVQTSVVEQSDCGASPVNPMVKILRFKPTLEDVYVFKLWKGKNTNGSDIFEEIEIPVIP</sequence>
<evidence type="ECO:0000313" key="1">
    <source>
        <dbReference type="EMBL" id="RXR21107.1"/>
    </source>
</evidence>
<name>A0A4Q1K637_9FLAO</name>
<comment type="caution">
    <text evidence="1">The sequence shown here is derived from an EMBL/GenBank/DDBJ whole genome shotgun (WGS) entry which is preliminary data.</text>
</comment>
<gene>
    <name evidence="1" type="ORF">EQG63_03975</name>
</gene>
<dbReference type="AlphaFoldDB" id="A0A4Q1K637"/>
<accession>A0A4Q1K637</accession>
<dbReference type="Proteomes" id="UP000290283">
    <property type="component" value="Unassembled WGS sequence"/>
</dbReference>
<evidence type="ECO:0000313" key="2">
    <source>
        <dbReference type="Proteomes" id="UP000290283"/>
    </source>
</evidence>
<protein>
    <recommendedName>
        <fullName evidence="3">Lipoprotein</fullName>
    </recommendedName>
</protein>